<keyword evidence="12 13" id="KW-0449">Lipoprotein</keyword>
<evidence type="ECO:0000256" key="1">
    <source>
        <dbReference type="ARBA" id="ARBA00004459"/>
    </source>
</evidence>
<gene>
    <name evidence="13" type="primary">lolB</name>
    <name evidence="13" type="ORF">LT85_0674</name>
</gene>
<dbReference type="CDD" id="cd16326">
    <property type="entry name" value="LolB"/>
    <property type="match status" value="1"/>
</dbReference>
<dbReference type="InterPro" id="IPR004565">
    <property type="entry name" value="OM_lipoprot_LolB"/>
</dbReference>
<dbReference type="AlphaFoldDB" id="A0A0A1F854"/>
<evidence type="ECO:0000313" key="14">
    <source>
        <dbReference type="Proteomes" id="UP000030302"/>
    </source>
</evidence>
<reference evidence="14" key="1">
    <citation type="journal article" date="2014" name="Soil Biol. Biochem.">
        <title>Structure and function of bacterial communities in ageing soils: Insights from the Mendocino ecological staircase.</title>
        <authorList>
            <person name="Uroz S."/>
            <person name="Tech J.J."/>
            <person name="Sawaya N.A."/>
            <person name="Frey-Klett P."/>
            <person name="Leveau J.H.J."/>
        </authorList>
    </citation>
    <scope>NUCLEOTIDE SEQUENCE [LARGE SCALE GENOMIC DNA]</scope>
    <source>
        <strain evidence="14">Cal35</strain>
    </source>
</reference>
<organism evidence="13 14">
    <name type="scientific">Collimonas arenae</name>
    <dbReference type="NCBI Taxonomy" id="279058"/>
    <lineage>
        <taxon>Bacteria</taxon>
        <taxon>Pseudomonadati</taxon>
        <taxon>Pseudomonadota</taxon>
        <taxon>Betaproteobacteria</taxon>
        <taxon>Burkholderiales</taxon>
        <taxon>Oxalobacteraceae</taxon>
        <taxon>Collimonas</taxon>
    </lineage>
</organism>
<evidence type="ECO:0000256" key="2">
    <source>
        <dbReference type="ARBA" id="ARBA00009696"/>
    </source>
</evidence>
<dbReference type="GO" id="GO:0015031">
    <property type="term" value="P:protein transport"/>
    <property type="evidence" value="ECO:0007669"/>
    <property type="project" value="UniProtKB-KW"/>
</dbReference>
<keyword evidence="11" id="KW-0998">Cell outer membrane</keyword>
<dbReference type="RefSeq" id="WP_253273656.1">
    <property type="nucleotide sequence ID" value="NZ_CP009962.1"/>
</dbReference>
<name>A0A0A1F854_9BURK</name>
<sequence>MMRNISKTSWPLLPILSTLPALRGASLAAVALAAIALSGCSVLPQAPSTTTTASTAGSAARQYHQAIDVSGRLSLRYQQDGKEQAVYGSFTWSQSKQETAITLLSPLGQTLATINIDADQATLKQAGKPPRIASDVDALTVQALGWPLPIAGLRDWLQGFGQNAAGQRFTATPATDDSFSVTTADKWLIQYSNWQNPDNAADSYPKRIDLARNTTQAGDVAIRIVISDRQSH</sequence>
<comment type="subunit">
    <text evidence="3">Monomer.</text>
</comment>
<dbReference type="InterPro" id="IPR029046">
    <property type="entry name" value="LolA/LolB/LppX"/>
</dbReference>
<comment type="similarity">
    <text evidence="2">Belongs to the LolB family.</text>
</comment>
<evidence type="ECO:0000256" key="8">
    <source>
        <dbReference type="ARBA" id="ARBA00023136"/>
    </source>
</evidence>
<evidence type="ECO:0000256" key="12">
    <source>
        <dbReference type="ARBA" id="ARBA00023288"/>
    </source>
</evidence>
<evidence type="ECO:0000313" key="13">
    <source>
        <dbReference type="EMBL" id="AIY39834.1"/>
    </source>
</evidence>
<protein>
    <recommendedName>
        <fullName evidence="4">Outer-membrane lipoprotein LolB</fullName>
    </recommendedName>
</protein>
<keyword evidence="10" id="KW-0143">Chaperone</keyword>
<evidence type="ECO:0000256" key="3">
    <source>
        <dbReference type="ARBA" id="ARBA00011245"/>
    </source>
</evidence>
<evidence type="ECO:0000256" key="5">
    <source>
        <dbReference type="ARBA" id="ARBA00022448"/>
    </source>
</evidence>
<keyword evidence="6" id="KW-0732">Signal</keyword>
<evidence type="ECO:0000256" key="7">
    <source>
        <dbReference type="ARBA" id="ARBA00022927"/>
    </source>
</evidence>
<keyword evidence="7" id="KW-0653">Protein transport</keyword>
<dbReference type="NCBIfam" id="TIGR00548">
    <property type="entry name" value="lolB"/>
    <property type="match status" value="1"/>
</dbReference>
<dbReference type="Gene3D" id="2.50.20.10">
    <property type="entry name" value="Lipoprotein localisation LolA/LolB/LppX"/>
    <property type="match status" value="1"/>
</dbReference>
<dbReference type="GO" id="GO:0009279">
    <property type="term" value="C:cell outer membrane"/>
    <property type="evidence" value="ECO:0007669"/>
    <property type="project" value="UniProtKB-SubCell"/>
</dbReference>
<keyword evidence="8" id="KW-0472">Membrane</keyword>
<evidence type="ECO:0000256" key="4">
    <source>
        <dbReference type="ARBA" id="ARBA00016202"/>
    </source>
</evidence>
<dbReference type="KEGG" id="care:LT85_0674"/>
<comment type="subcellular location">
    <subcellularLocation>
        <location evidence="1">Cell outer membrane</location>
        <topology evidence="1">Lipid-anchor</topology>
    </subcellularLocation>
</comment>
<dbReference type="HOGENOM" id="CLU_092816_2_1_4"/>
<evidence type="ECO:0000256" key="10">
    <source>
        <dbReference type="ARBA" id="ARBA00023186"/>
    </source>
</evidence>
<dbReference type="Pfam" id="PF03550">
    <property type="entry name" value="LolB"/>
    <property type="match status" value="1"/>
</dbReference>
<evidence type="ECO:0000256" key="6">
    <source>
        <dbReference type="ARBA" id="ARBA00022729"/>
    </source>
</evidence>
<dbReference type="EMBL" id="CP009962">
    <property type="protein sequence ID" value="AIY39834.1"/>
    <property type="molecule type" value="Genomic_DNA"/>
</dbReference>
<proteinExistence type="inferred from homology"/>
<keyword evidence="5" id="KW-0813">Transport</keyword>
<evidence type="ECO:0000256" key="9">
    <source>
        <dbReference type="ARBA" id="ARBA00023139"/>
    </source>
</evidence>
<dbReference type="SUPFAM" id="SSF89392">
    <property type="entry name" value="Prokaryotic lipoproteins and lipoprotein localization factors"/>
    <property type="match status" value="1"/>
</dbReference>
<keyword evidence="9" id="KW-0564">Palmitate</keyword>
<keyword evidence="14" id="KW-1185">Reference proteome</keyword>
<evidence type="ECO:0000256" key="11">
    <source>
        <dbReference type="ARBA" id="ARBA00023237"/>
    </source>
</evidence>
<dbReference type="Proteomes" id="UP000030302">
    <property type="component" value="Chromosome"/>
</dbReference>
<accession>A0A0A1F854</accession>
<dbReference type="STRING" id="279058.LT85_0674"/>